<accession>A0A835GVJ6</accession>
<comment type="caution">
    <text evidence="2">The sequence shown here is derived from an EMBL/GenBank/DDBJ whole genome shotgun (WGS) entry which is preliminary data.</text>
</comment>
<dbReference type="SUPFAM" id="SSF48452">
    <property type="entry name" value="TPR-like"/>
    <property type="match status" value="1"/>
</dbReference>
<evidence type="ECO:0000313" key="2">
    <source>
        <dbReference type="EMBL" id="KAF9424086.1"/>
    </source>
</evidence>
<gene>
    <name evidence="2" type="ORF">HW555_000795</name>
</gene>
<feature type="compositionally biased region" description="Basic and acidic residues" evidence="1">
    <location>
        <begin position="156"/>
        <end position="166"/>
    </location>
</feature>
<dbReference type="PANTHER" id="PTHR21391">
    <property type="entry name" value="AT04489P-RELATED"/>
    <property type="match status" value="1"/>
</dbReference>
<dbReference type="Gene3D" id="1.25.40.10">
    <property type="entry name" value="Tetratricopeptide repeat domain"/>
    <property type="match status" value="1"/>
</dbReference>
<dbReference type="AlphaFoldDB" id="A0A835GVJ6"/>
<dbReference type="Proteomes" id="UP000648187">
    <property type="component" value="Unassembled WGS sequence"/>
</dbReference>
<dbReference type="PANTHER" id="PTHR21391:SF0">
    <property type="entry name" value="AT04489P-RELATED"/>
    <property type="match status" value="1"/>
</dbReference>
<feature type="compositionally biased region" description="Polar residues" evidence="1">
    <location>
        <begin position="175"/>
        <end position="189"/>
    </location>
</feature>
<dbReference type="EMBL" id="JACKWZ010000005">
    <property type="protein sequence ID" value="KAF9424086.1"/>
    <property type="molecule type" value="Genomic_DNA"/>
</dbReference>
<evidence type="ECO:0008006" key="4">
    <source>
        <dbReference type="Google" id="ProtNLM"/>
    </source>
</evidence>
<feature type="region of interest" description="Disordered" evidence="1">
    <location>
        <begin position="156"/>
        <end position="196"/>
    </location>
</feature>
<sequence>MKSKLEPEERPICNAVNVFRERGNYLKRLELFEKSTEAYNEALRWNSSDVRSLLGRSLVRAKSTHYVGALADAARAAALEPQNLRALQIRAQTEYEKCAFERALVLAHRGQRMRRFPPDFAECVRCAEETVRECAGETAREVLQTAVTLLTNMEIRRQSLDEDAPKGSHRPRRMQPQTEQQVQNFSHISQPPPRPRRYVQEISRAEKQRAEQISRLMASKYLERMAHDKYFLTALCKDERLVSANKQGSLKLQELAHKALADVEKRQAVLRERRPLYAARALGPAARTRLSRARKEQLTHTQKQHATDARRLIQTAQSIYEERDTAKCLEQAEFGMEQIARKPANLLPGKDKFLQELHDIVGNAFLDQKRVRESKSEADRERRAFILLGMAVSREPSRDSVLRVRPPAPPRDAKVRIRTLERALSMSTRPSERCYLLHELARLNIDTKQPLKGRVYATKCQTGKAHSVERNLSLC</sequence>
<evidence type="ECO:0000256" key="1">
    <source>
        <dbReference type="SAM" id="MobiDB-lite"/>
    </source>
</evidence>
<dbReference type="InterPro" id="IPR011990">
    <property type="entry name" value="TPR-like_helical_dom_sf"/>
</dbReference>
<keyword evidence="3" id="KW-1185">Reference proteome</keyword>
<name>A0A835GVJ6_SPOEX</name>
<protein>
    <recommendedName>
        <fullName evidence="4">Tetratricopeptide repeat protein 25</fullName>
    </recommendedName>
</protein>
<organism evidence="2 3">
    <name type="scientific">Spodoptera exigua</name>
    <name type="common">Beet armyworm</name>
    <name type="synonym">Noctua fulgens</name>
    <dbReference type="NCBI Taxonomy" id="7107"/>
    <lineage>
        <taxon>Eukaryota</taxon>
        <taxon>Metazoa</taxon>
        <taxon>Ecdysozoa</taxon>
        <taxon>Arthropoda</taxon>
        <taxon>Hexapoda</taxon>
        <taxon>Insecta</taxon>
        <taxon>Pterygota</taxon>
        <taxon>Neoptera</taxon>
        <taxon>Endopterygota</taxon>
        <taxon>Lepidoptera</taxon>
        <taxon>Glossata</taxon>
        <taxon>Ditrysia</taxon>
        <taxon>Noctuoidea</taxon>
        <taxon>Noctuidae</taxon>
        <taxon>Amphipyrinae</taxon>
        <taxon>Spodoptera</taxon>
    </lineage>
</organism>
<proteinExistence type="predicted"/>
<evidence type="ECO:0000313" key="3">
    <source>
        <dbReference type="Proteomes" id="UP000648187"/>
    </source>
</evidence>
<reference evidence="2" key="1">
    <citation type="submission" date="2020-08" db="EMBL/GenBank/DDBJ databases">
        <title>Spodoptera exigua strain:BAW_Kor-Di-RS1 Genome sequencing and assembly.</title>
        <authorList>
            <person name="Kim J."/>
            <person name="Nam H.Y."/>
            <person name="Kwon M."/>
            <person name="Choi J.H."/>
            <person name="Cho S.R."/>
            <person name="Kim G.-H."/>
        </authorList>
    </citation>
    <scope>NUCLEOTIDE SEQUENCE</scope>
    <source>
        <strain evidence="2">BAW_Kor-Di-RS1</strain>
        <tissue evidence="2">Whole-body</tissue>
    </source>
</reference>